<dbReference type="KEGG" id="nec:KGD82_27715"/>
<evidence type="ECO:0000313" key="3">
    <source>
        <dbReference type="Proteomes" id="UP000682416"/>
    </source>
</evidence>
<protein>
    <submittedName>
        <fullName evidence="2">Uncharacterized protein</fullName>
    </submittedName>
</protein>
<gene>
    <name evidence="2" type="ORF">KGD82_27715</name>
</gene>
<dbReference type="EMBL" id="CP074403">
    <property type="protein sequence ID" value="QVJ03476.1"/>
    <property type="molecule type" value="Genomic_DNA"/>
</dbReference>
<name>A0A975LCW0_9ACTN</name>
<geneLocation type="plasmid" evidence="2 3">
    <name>unnamed2</name>
</geneLocation>
<accession>A0A975LCW0</accession>
<reference evidence="2" key="1">
    <citation type="submission" date="2021-05" db="EMBL/GenBank/DDBJ databases">
        <authorList>
            <person name="Kaiqin L."/>
            <person name="Jian G."/>
        </authorList>
    </citation>
    <scope>NUCLEOTIDE SEQUENCE</scope>
    <source>
        <strain evidence="2">HDS5</strain>
        <plasmid evidence="2">unnamed2</plasmid>
    </source>
</reference>
<sequence>MTNPYRNTHELTNAYESLKSTAQALQAHYIALSRQALGDPERQRTYKTDLEKVRDSVSRVNPDNKQEIDTLSASLRNELNRLRHLE</sequence>
<dbReference type="Proteomes" id="UP000682416">
    <property type="component" value="Plasmid unnamed2"/>
</dbReference>
<keyword evidence="2" id="KW-0614">Plasmid</keyword>
<keyword evidence="3" id="KW-1185">Reference proteome</keyword>
<proteinExistence type="predicted"/>
<dbReference type="AlphaFoldDB" id="A0A975LCW0"/>
<feature type="region of interest" description="Disordered" evidence="1">
    <location>
        <begin position="38"/>
        <end position="71"/>
    </location>
</feature>
<feature type="compositionally biased region" description="Basic and acidic residues" evidence="1">
    <location>
        <begin position="39"/>
        <end position="68"/>
    </location>
</feature>
<evidence type="ECO:0000256" key="1">
    <source>
        <dbReference type="SAM" id="MobiDB-lite"/>
    </source>
</evidence>
<organism evidence="2 3">
    <name type="scientific">Nocardiopsis eucommiae</name>
    <dbReference type="NCBI Taxonomy" id="2831970"/>
    <lineage>
        <taxon>Bacteria</taxon>
        <taxon>Bacillati</taxon>
        <taxon>Actinomycetota</taxon>
        <taxon>Actinomycetes</taxon>
        <taxon>Streptosporangiales</taxon>
        <taxon>Nocardiopsidaceae</taxon>
        <taxon>Nocardiopsis</taxon>
    </lineage>
</organism>
<evidence type="ECO:0000313" key="2">
    <source>
        <dbReference type="EMBL" id="QVJ03476.1"/>
    </source>
</evidence>